<protein>
    <recommendedName>
        <fullName evidence="4">Lipoprotein with Yx(FWY)xxD motif</fullName>
    </recommendedName>
</protein>
<dbReference type="Proteomes" id="UP000247832">
    <property type="component" value="Unassembled WGS sequence"/>
</dbReference>
<dbReference type="InterPro" id="IPR005297">
    <property type="entry name" value="Lipoprotein_repeat"/>
</dbReference>
<dbReference type="Pfam" id="PF03640">
    <property type="entry name" value="Lipoprotein_15"/>
    <property type="match status" value="2"/>
</dbReference>
<evidence type="ECO:0000256" key="1">
    <source>
        <dbReference type="SAM" id="SignalP"/>
    </source>
</evidence>
<dbReference type="RefSeq" id="WP_110501823.1">
    <property type="nucleotide sequence ID" value="NZ_QJVD01000016.1"/>
</dbReference>
<dbReference type="PANTHER" id="PTHR39335">
    <property type="entry name" value="BLL4220 PROTEIN"/>
    <property type="match status" value="1"/>
</dbReference>
<accession>A0A2V5L6P2</accession>
<evidence type="ECO:0008006" key="4">
    <source>
        <dbReference type="Google" id="ProtNLM"/>
    </source>
</evidence>
<organism evidence="2 3">
    <name type="scientific">Arthrobacter livingstonensis</name>
    <dbReference type="NCBI Taxonomy" id="670078"/>
    <lineage>
        <taxon>Bacteria</taxon>
        <taxon>Bacillati</taxon>
        <taxon>Actinomycetota</taxon>
        <taxon>Actinomycetes</taxon>
        <taxon>Micrococcales</taxon>
        <taxon>Micrococcaceae</taxon>
        <taxon>Arthrobacter</taxon>
    </lineage>
</organism>
<reference evidence="2 3" key="1">
    <citation type="submission" date="2018-05" db="EMBL/GenBank/DDBJ databases">
        <title>Genetic diversity of glacier-inhabiting Cryobacterium bacteria in China and description of Cryobacterium mengkeensis sp. nov. and Arthrobacter glacialis sp. nov.</title>
        <authorList>
            <person name="Liu Q."/>
            <person name="Xin Y.-H."/>
        </authorList>
    </citation>
    <scope>NUCLEOTIDE SEQUENCE [LARGE SCALE GENOMIC DNA]</scope>
    <source>
        <strain evidence="2 3">LI2</strain>
    </source>
</reference>
<evidence type="ECO:0000313" key="3">
    <source>
        <dbReference type="Proteomes" id="UP000247832"/>
    </source>
</evidence>
<proteinExistence type="predicted"/>
<keyword evidence="3" id="KW-1185">Reference proteome</keyword>
<feature type="chain" id="PRO_5039728363" description="Lipoprotein with Yx(FWY)xxD motif" evidence="1">
    <location>
        <begin position="29"/>
        <end position="171"/>
    </location>
</feature>
<dbReference type="PANTHER" id="PTHR39335:SF1">
    <property type="entry name" value="BLL4220 PROTEIN"/>
    <property type="match status" value="1"/>
</dbReference>
<gene>
    <name evidence="2" type="ORF">CVV68_14715</name>
</gene>
<dbReference type="GO" id="GO:0043448">
    <property type="term" value="P:alkane catabolic process"/>
    <property type="evidence" value="ECO:0007669"/>
    <property type="project" value="TreeGrafter"/>
</dbReference>
<name>A0A2V5L6P2_9MICC</name>
<dbReference type="OrthoDB" id="597632at2"/>
<sequence length="171" mass="16949">MKRQIWKLSAATALGAFFLAGCSSGGTAPPASSTVAGSQPSVALKTGQTALGTIVVNGQGMTAYVFDKDTANAGTSACTGPCIALWPAITSPTASPQVNGVTGKVATIALPNGTRQVTVNGLPLYTYTPDTKPGEDAGQGYGGIWWVVGPDGNKVAATPAPATSGSSGQGY</sequence>
<dbReference type="PROSITE" id="PS51257">
    <property type="entry name" value="PROKAR_LIPOPROTEIN"/>
    <property type="match status" value="1"/>
</dbReference>
<keyword evidence="1" id="KW-0732">Signal</keyword>
<evidence type="ECO:0000313" key="2">
    <source>
        <dbReference type="EMBL" id="PYI66342.1"/>
    </source>
</evidence>
<dbReference type="EMBL" id="QJVD01000016">
    <property type="protein sequence ID" value="PYI66342.1"/>
    <property type="molecule type" value="Genomic_DNA"/>
</dbReference>
<feature type="signal peptide" evidence="1">
    <location>
        <begin position="1"/>
        <end position="28"/>
    </location>
</feature>
<dbReference type="AlphaFoldDB" id="A0A2V5L6P2"/>
<comment type="caution">
    <text evidence="2">The sequence shown here is derived from an EMBL/GenBank/DDBJ whole genome shotgun (WGS) entry which is preliminary data.</text>
</comment>